<proteinExistence type="predicted"/>
<accession>A0ABR9IVB2</accession>
<evidence type="ECO:0000313" key="3">
    <source>
        <dbReference type="Proteomes" id="UP000620262"/>
    </source>
</evidence>
<sequence length="56" mass="6100">MHHRNDIPKISSAWNASLLALIVFLAIMLYVFGTAMSGDTDQLTASISHADVVEAR</sequence>
<dbReference type="RefSeq" id="WP_192730893.1">
    <property type="nucleotide sequence ID" value="NZ_BAAAVL010000004.1"/>
</dbReference>
<feature type="transmembrane region" description="Helical" evidence="1">
    <location>
        <begin position="12"/>
        <end position="33"/>
    </location>
</feature>
<keyword evidence="1" id="KW-0472">Membrane</keyword>
<evidence type="ECO:0000256" key="1">
    <source>
        <dbReference type="SAM" id="Phobius"/>
    </source>
</evidence>
<name>A0ABR9IVB2_RHIVS</name>
<dbReference type="Proteomes" id="UP000620262">
    <property type="component" value="Unassembled WGS sequence"/>
</dbReference>
<keyword evidence="3" id="KW-1185">Reference proteome</keyword>
<keyword evidence="1" id="KW-1133">Transmembrane helix</keyword>
<gene>
    <name evidence="2" type="ORF">H4W29_004353</name>
</gene>
<organism evidence="2 3">
    <name type="scientific">Rhizobium viscosum</name>
    <name type="common">Arthrobacter viscosus</name>
    <dbReference type="NCBI Taxonomy" id="1673"/>
    <lineage>
        <taxon>Bacteria</taxon>
        <taxon>Pseudomonadati</taxon>
        <taxon>Pseudomonadota</taxon>
        <taxon>Alphaproteobacteria</taxon>
        <taxon>Hyphomicrobiales</taxon>
        <taxon>Rhizobiaceae</taxon>
        <taxon>Rhizobium/Agrobacterium group</taxon>
        <taxon>Rhizobium</taxon>
    </lineage>
</organism>
<evidence type="ECO:0000313" key="2">
    <source>
        <dbReference type="EMBL" id="MBE1507108.1"/>
    </source>
</evidence>
<reference evidence="2 3" key="1">
    <citation type="submission" date="2020-10" db="EMBL/GenBank/DDBJ databases">
        <title>Sequencing the genomes of 1000 actinobacteria strains.</title>
        <authorList>
            <person name="Klenk H.-P."/>
        </authorList>
    </citation>
    <scope>NUCLEOTIDE SEQUENCE [LARGE SCALE GENOMIC DNA]</scope>
    <source>
        <strain evidence="2 3">DSM 7307</strain>
    </source>
</reference>
<dbReference type="EMBL" id="JADBEC010000002">
    <property type="protein sequence ID" value="MBE1507108.1"/>
    <property type="molecule type" value="Genomic_DNA"/>
</dbReference>
<comment type="caution">
    <text evidence="2">The sequence shown here is derived from an EMBL/GenBank/DDBJ whole genome shotgun (WGS) entry which is preliminary data.</text>
</comment>
<keyword evidence="1" id="KW-0812">Transmembrane</keyword>
<protein>
    <submittedName>
        <fullName evidence="2">Uncharacterized protein</fullName>
    </submittedName>
</protein>